<evidence type="ECO:0000313" key="8">
    <source>
        <dbReference type="EMBL" id="PJJ84072.1"/>
    </source>
</evidence>
<evidence type="ECO:0000256" key="6">
    <source>
        <dbReference type="SAM" id="Phobius"/>
    </source>
</evidence>
<dbReference type="RefSeq" id="WP_100340284.1">
    <property type="nucleotide sequence ID" value="NZ_PGFJ01000001.1"/>
</dbReference>
<keyword evidence="3 6" id="KW-0812">Transmembrane</keyword>
<evidence type="ECO:0000259" key="7">
    <source>
        <dbReference type="Pfam" id="PF02706"/>
    </source>
</evidence>
<dbReference type="Proteomes" id="UP000242687">
    <property type="component" value="Unassembled WGS sequence"/>
</dbReference>
<evidence type="ECO:0000256" key="4">
    <source>
        <dbReference type="ARBA" id="ARBA00022989"/>
    </source>
</evidence>
<evidence type="ECO:0000256" key="5">
    <source>
        <dbReference type="ARBA" id="ARBA00023136"/>
    </source>
</evidence>
<evidence type="ECO:0000313" key="9">
    <source>
        <dbReference type="Proteomes" id="UP000242687"/>
    </source>
</evidence>
<dbReference type="Pfam" id="PF02706">
    <property type="entry name" value="Wzz"/>
    <property type="match status" value="1"/>
</dbReference>
<dbReference type="PANTHER" id="PTHR32309">
    <property type="entry name" value="TYROSINE-PROTEIN KINASE"/>
    <property type="match status" value="1"/>
</dbReference>
<accession>A0A2H9VTF6</accession>
<keyword evidence="9" id="KW-1185">Reference proteome</keyword>
<feature type="transmembrane region" description="Helical" evidence="6">
    <location>
        <begin position="35"/>
        <end position="54"/>
    </location>
</feature>
<dbReference type="GO" id="GO:0005886">
    <property type="term" value="C:plasma membrane"/>
    <property type="evidence" value="ECO:0007669"/>
    <property type="project" value="UniProtKB-SubCell"/>
</dbReference>
<feature type="transmembrane region" description="Helical" evidence="6">
    <location>
        <begin position="328"/>
        <end position="346"/>
    </location>
</feature>
<protein>
    <submittedName>
        <fullName evidence="8">Subunit length determinant protein</fullName>
    </submittedName>
</protein>
<comment type="caution">
    <text evidence="8">The sequence shown here is derived from an EMBL/GenBank/DDBJ whole genome shotgun (WGS) entry which is preliminary data.</text>
</comment>
<comment type="subcellular location">
    <subcellularLocation>
        <location evidence="1">Cell membrane</location>
        <topology evidence="1">Multi-pass membrane protein</topology>
    </subcellularLocation>
</comment>
<name>A0A2H9VTF6_9SPHI</name>
<dbReference type="AlphaFoldDB" id="A0A2H9VTF6"/>
<dbReference type="EMBL" id="PGFJ01000001">
    <property type="protein sequence ID" value="PJJ84072.1"/>
    <property type="molecule type" value="Genomic_DNA"/>
</dbReference>
<reference evidence="8 9" key="1">
    <citation type="submission" date="2017-11" db="EMBL/GenBank/DDBJ databases">
        <title>Genomic Encyclopedia of Archaeal and Bacterial Type Strains, Phase II (KMG-II): From Individual Species to Whole Genera.</title>
        <authorList>
            <person name="Goeker M."/>
        </authorList>
    </citation>
    <scope>NUCLEOTIDE SEQUENCE [LARGE SCALE GENOMIC DNA]</scope>
    <source>
        <strain evidence="8 9">DSM 28175</strain>
    </source>
</reference>
<organism evidence="8 9">
    <name type="scientific">Mucilaginibacter auburnensis</name>
    <dbReference type="NCBI Taxonomy" id="1457233"/>
    <lineage>
        <taxon>Bacteria</taxon>
        <taxon>Pseudomonadati</taxon>
        <taxon>Bacteroidota</taxon>
        <taxon>Sphingobacteriia</taxon>
        <taxon>Sphingobacteriales</taxon>
        <taxon>Sphingobacteriaceae</taxon>
        <taxon>Mucilaginibacter</taxon>
    </lineage>
</organism>
<keyword evidence="2" id="KW-1003">Cell membrane</keyword>
<evidence type="ECO:0000256" key="2">
    <source>
        <dbReference type="ARBA" id="ARBA00022475"/>
    </source>
</evidence>
<dbReference type="InterPro" id="IPR050445">
    <property type="entry name" value="Bact_polysacc_biosynth/exp"/>
</dbReference>
<gene>
    <name evidence="8" type="ORF">CLV57_1076</name>
</gene>
<keyword evidence="5 6" id="KW-0472">Membrane</keyword>
<dbReference type="GO" id="GO:0004713">
    <property type="term" value="F:protein tyrosine kinase activity"/>
    <property type="evidence" value="ECO:0007669"/>
    <property type="project" value="TreeGrafter"/>
</dbReference>
<evidence type="ECO:0000256" key="3">
    <source>
        <dbReference type="ARBA" id="ARBA00022692"/>
    </source>
</evidence>
<evidence type="ECO:0000256" key="1">
    <source>
        <dbReference type="ARBA" id="ARBA00004651"/>
    </source>
</evidence>
<keyword evidence="4 6" id="KW-1133">Transmembrane helix</keyword>
<dbReference type="PANTHER" id="PTHR32309:SF13">
    <property type="entry name" value="FERRIC ENTEROBACTIN TRANSPORT PROTEIN FEPE"/>
    <property type="match status" value="1"/>
</dbReference>
<proteinExistence type="predicted"/>
<dbReference type="OrthoDB" id="745212at2"/>
<feature type="domain" description="Polysaccharide chain length determinant N-terminal" evidence="7">
    <location>
        <begin position="28"/>
        <end position="116"/>
    </location>
</feature>
<dbReference type="InterPro" id="IPR003856">
    <property type="entry name" value="LPS_length_determ_N"/>
</dbReference>
<sequence>MGQHNNPPVFEKDFSLKQMVISGFKDIKYLWQFKTHIAVVIVVGALIGALAAYFKKPTYTARLTFVVDDSKSSNSLGGLSSLAGQFGLNVDGVGGGSGVLQGDNIQELVKSHNLIKNTLTTAYDSTSTLADKYAAIYHLDEDWVEHSPDGKVVKFPLNGNNNTYLQDSLLHEMIERILDNGQFKISKPDKKLGFFELNTTFKDEKLSLLFCQRIMQQSIDFYISTTTKRLKNNIDRLQKRSDSLERVLNNKTYSVSATERTALDLNPAYTEEGARVEVQRRDKVVLNTVYSETLKNLEASKTMLVQETPTVQLVDQPELPLKKNKWKYWIAITAGILVGLIIFSTVKLSMRPEEENNNQ</sequence>